<proteinExistence type="predicted"/>
<protein>
    <submittedName>
        <fullName evidence="1">Uncharacterized protein</fullName>
    </submittedName>
</protein>
<name>A0ABR6NK53_9SPHN</name>
<evidence type="ECO:0000313" key="2">
    <source>
        <dbReference type="Proteomes" id="UP001138540"/>
    </source>
</evidence>
<organism evidence="1 2">
    <name type="scientific">Sphingobium lignivorans</name>
    <dbReference type="NCBI Taxonomy" id="2735886"/>
    <lineage>
        <taxon>Bacteria</taxon>
        <taxon>Pseudomonadati</taxon>
        <taxon>Pseudomonadota</taxon>
        <taxon>Alphaproteobacteria</taxon>
        <taxon>Sphingomonadales</taxon>
        <taxon>Sphingomonadaceae</taxon>
        <taxon>Sphingobium</taxon>
    </lineage>
</organism>
<accession>A0ABR6NK53</accession>
<keyword evidence="2" id="KW-1185">Reference proteome</keyword>
<reference evidence="1 2" key="1">
    <citation type="submission" date="2020-08" db="EMBL/GenBank/DDBJ databases">
        <title>Exploring microbial biodiversity for novel pathways involved in the catabolism of aromatic compounds derived from lignin.</title>
        <authorList>
            <person name="Elkins J."/>
        </authorList>
    </citation>
    <scope>NUCLEOTIDE SEQUENCE [LARGE SCALE GENOMIC DNA]</scope>
    <source>
        <strain evidence="1 2">B1D3A</strain>
    </source>
</reference>
<comment type="caution">
    <text evidence="1">The sequence shown here is derived from an EMBL/GenBank/DDBJ whole genome shotgun (WGS) entry which is preliminary data.</text>
</comment>
<dbReference type="EMBL" id="JACHKA010000001">
    <property type="protein sequence ID" value="MBB5987660.1"/>
    <property type="molecule type" value="Genomic_DNA"/>
</dbReference>
<sequence>MTRFVNNYSNSVFATLLTIVFSATMVLGAVGPAYTGPQADQQIAAANHDNGSGKSA</sequence>
<gene>
    <name evidence="1" type="ORF">HNP60_003634</name>
</gene>
<evidence type="ECO:0000313" key="1">
    <source>
        <dbReference type="EMBL" id="MBB5987660.1"/>
    </source>
</evidence>
<dbReference type="RefSeq" id="WP_014077932.1">
    <property type="nucleotide sequence ID" value="NZ_JACHKA010000001.1"/>
</dbReference>
<dbReference type="Proteomes" id="UP001138540">
    <property type="component" value="Unassembled WGS sequence"/>
</dbReference>